<sequence>MAFIQQSIGISTILLVQLMSERCIVTDCVEDATRAEIIPATDHRYFAVSSVRLPLCREHFLVGAYIRNIFDFAHTAKAKEFGHATEH</sequence>
<reference evidence="1" key="1">
    <citation type="journal article" date="2015" name="Nature">
        <title>Complex archaea that bridge the gap between prokaryotes and eukaryotes.</title>
        <authorList>
            <person name="Spang A."/>
            <person name="Saw J.H."/>
            <person name="Jorgensen S.L."/>
            <person name="Zaremba-Niedzwiedzka K."/>
            <person name="Martijn J."/>
            <person name="Lind A.E."/>
            <person name="van Eijk R."/>
            <person name="Schleper C."/>
            <person name="Guy L."/>
            <person name="Ettema T.J."/>
        </authorList>
    </citation>
    <scope>NUCLEOTIDE SEQUENCE</scope>
</reference>
<protein>
    <submittedName>
        <fullName evidence="1">Uncharacterized protein</fullName>
    </submittedName>
</protein>
<accession>A0A0F8WX83</accession>
<dbReference type="AlphaFoldDB" id="A0A0F8WX83"/>
<dbReference type="EMBL" id="LAZR01062556">
    <property type="protein sequence ID" value="KKK61278.1"/>
    <property type="molecule type" value="Genomic_DNA"/>
</dbReference>
<evidence type="ECO:0000313" key="1">
    <source>
        <dbReference type="EMBL" id="KKK61278.1"/>
    </source>
</evidence>
<proteinExistence type="predicted"/>
<comment type="caution">
    <text evidence="1">The sequence shown here is derived from an EMBL/GenBank/DDBJ whole genome shotgun (WGS) entry which is preliminary data.</text>
</comment>
<organism evidence="1">
    <name type="scientific">marine sediment metagenome</name>
    <dbReference type="NCBI Taxonomy" id="412755"/>
    <lineage>
        <taxon>unclassified sequences</taxon>
        <taxon>metagenomes</taxon>
        <taxon>ecological metagenomes</taxon>
    </lineage>
</organism>
<name>A0A0F8WX83_9ZZZZ</name>
<gene>
    <name evidence="1" type="ORF">LCGC14_3015940</name>
</gene>